<keyword evidence="2" id="KW-1185">Reference proteome</keyword>
<organism evidence="1 2">
    <name type="scientific">Leucogyrophana mollusca</name>
    <dbReference type="NCBI Taxonomy" id="85980"/>
    <lineage>
        <taxon>Eukaryota</taxon>
        <taxon>Fungi</taxon>
        <taxon>Dikarya</taxon>
        <taxon>Basidiomycota</taxon>
        <taxon>Agaricomycotina</taxon>
        <taxon>Agaricomycetes</taxon>
        <taxon>Agaricomycetidae</taxon>
        <taxon>Boletales</taxon>
        <taxon>Boletales incertae sedis</taxon>
        <taxon>Leucogyrophana</taxon>
    </lineage>
</organism>
<reference evidence="1" key="1">
    <citation type="journal article" date="2021" name="New Phytol.">
        <title>Evolutionary innovations through gain and loss of genes in the ectomycorrhizal Boletales.</title>
        <authorList>
            <person name="Wu G."/>
            <person name="Miyauchi S."/>
            <person name="Morin E."/>
            <person name="Kuo A."/>
            <person name="Drula E."/>
            <person name="Varga T."/>
            <person name="Kohler A."/>
            <person name="Feng B."/>
            <person name="Cao Y."/>
            <person name="Lipzen A."/>
            <person name="Daum C."/>
            <person name="Hundley H."/>
            <person name="Pangilinan J."/>
            <person name="Johnson J."/>
            <person name="Barry K."/>
            <person name="LaButti K."/>
            <person name="Ng V."/>
            <person name="Ahrendt S."/>
            <person name="Min B."/>
            <person name="Choi I.G."/>
            <person name="Park H."/>
            <person name="Plett J.M."/>
            <person name="Magnuson J."/>
            <person name="Spatafora J.W."/>
            <person name="Nagy L.G."/>
            <person name="Henrissat B."/>
            <person name="Grigoriev I.V."/>
            <person name="Yang Z.L."/>
            <person name="Xu J."/>
            <person name="Martin F.M."/>
        </authorList>
    </citation>
    <scope>NUCLEOTIDE SEQUENCE</scope>
    <source>
        <strain evidence="1">KUC20120723A-06</strain>
    </source>
</reference>
<gene>
    <name evidence="1" type="ORF">BV22DRAFT_1040423</name>
</gene>
<sequence length="187" mass="20937">MECLGDTLEALLRASGGVLSVDKVYTIGRALIKTLRGVHEKGYVHRDVKPDNLMLPVDGSLEPYLVDFGDAKRYEELEVGEYESFGAVGTVPFMSVNVHKGMRHGRRDDMVSLAYTLIYLAHGTLPWYGCKDGRQCAEQKRDFVLSRLSPPVPSALQSFLDHAQSLGFDDQPDYSYLENQLRLTPEP</sequence>
<evidence type="ECO:0000313" key="1">
    <source>
        <dbReference type="EMBL" id="KAH7919960.1"/>
    </source>
</evidence>
<evidence type="ECO:0000313" key="2">
    <source>
        <dbReference type="Proteomes" id="UP000790709"/>
    </source>
</evidence>
<protein>
    <submittedName>
        <fullName evidence="1">Kinase-like protein</fullName>
    </submittedName>
</protein>
<dbReference type="Proteomes" id="UP000790709">
    <property type="component" value="Unassembled WGS sequence"/>
</dbReference>
<proteinExistence type="predicted"/>
<comment type="caution">
    <text evidence="1">The sequence shown here is derived from an EMBL/GenBank/DDBJ whole genome shotgun (WGS) entry which is preliminary data.</text>
</comment>
<accession>A0ACB8B2Q5</accession>
<name>A0ACB8B2Q5_9AGAM</name>
<dbReference type="EMBL" id="MU266616">
    <property type="protein sequence ID" value="KAH7919960.1"/>
    <property type="molecule type" value="Genomic_DNA"/>
</dbReference>